<protein>
    <submittedName>
        <fullName evidence="1">Uncharacterized protein</fullName>
    </submittedName>
</protein>
<evidence type="ECO:0000313" key="2">
    <source>
        <dbReference type="Proteomes" id="UP001235064"/>
    </source>
</evidence>
<reference evidence="1 2" key="1">
    <citation type="submission" date="2023-06" db="EMBL/GenBank/DDBJ databases">
        <title>Microbacterium sp. nov., isolated from a waste landfill.</title>
        <authorList>
            <person name="Wen W."/>
        </authorList>
    </citation>
    <scope>NUCLEOTIDE SEQUENCE [LARGE SCALE GENOMIC DNA]</scope>
    <source>
        <strain evidence="1 2">ASV49</strain>
    </source>
</reference>
<proteinExistence type="predicted"/>
<dbReference type="SUPFAM" id="SSF82171">
    <property type="entry name" value="DPP6 N-terminal domain-like"/>
    <property type="match status" value="1"/>
</dbReference>
<dbReference type="EMBL" id="JASXSZ010000001">
    <property type="protein sequence ID" value="MDL9978649.1"/>
    <property type="molecule type" value="Genomic_DNA"/>
</dbReference>
<gene>
    <name evidence="1" type="ORF">QSV35_04845</name>
</gene>
<evidence type="ECO:0000313" key="1">
    <source>
        <dbReference type="EMBL" id="MDL9978649.1"/>
    </source>
</evidence>
<sequence length="520" mass="57622">MHEQDSMWQAVGTNPSGCRPVRPVDWAPLGDAEFTFVEMIRNTLPDSDRLPEGVDKFQVADAWATGLKRVRGGAGFEHSWRDDSDEILNPSWVTFLSVAFDRTSGRVAAVGRLTHENWAASPAYDLGAITGSNGMSWAMNGHRDGLAYPVWGLYVGSFATGMLAPADFRSNLSSVDIDPATGTIAVFESLGSVGCVAVYDHGSRSRRRLTVVEPITGNERLTFSADGRWLLVPRDDRSILCEVATGRHVDLPIANADWWPAADSMLVTMRRSDDGQWAPYLYNLEQNAWVQKLPDIHVDDTSLSDVYMWAPVVSPDGTRALIRTHAGVDDQYRQAYGAGAHLIHVDLLSGEGSFPVTPLLDRTYPWERDVSDARWNGEPRRTTVHVHPDIEAAMQAPTFESEHLAPDFYSEEAEEFMVKTINRAIELTQAGQSMAHLMPDAIAALAVLRASRDRWDGQQEWLDGLTEVTSRMAMTGELAAVDGDAWTDFAKAFWQLRETPADIPNPISASWVSGDKHWRL</sequence>
<comment type="caution">
    <text evidence="1">The sequence shown here is derived from an EMBL/GenBank/DDBJ whole genome shotgun (WGS) entry which is preliminary data.</text>
</comment>
<name>A0ABT7MW20_9MICO</name>
<dbReference type="Proteomes" id="UP001235064">
    <property type="component" value="Unassembled WGS sequence"/>
</dbReference>
<keyword evidence="2" id="KW-1185">Reference proteome</keyword>
<organism evidence="1 2">
    <name type="scientific">Microbacterium candidum</name>
    <dbReference type="NCBI Taxonomy" id="3041922"/>
    <lineage>
        <taxon>Bacteria</taxon>
        <taxon>Bacillati</taxon>
        <taxon>Actinomycetota</taxon>
        <taxon>Actinomycetes</taxon>
        <taxon>Micrococcales</taxon>
        <taxon>Microbacteriaceae</taxon>
        <taxon>Microbacterium</taxon>
    </lineage>
</organism>
<accession>A0ABT7MW20</accession>